<evidence type="ECO:0000313" key="1">
    <source>
        <dbReference type="EMBL" id="KAJ9065936.1"/>
    </source>
</evidence>
<organism evidence="1 2">
    <name type="scientific">Entomophthora muscae</name>
    <dbReference type="NCBI Taxonomy" id="34485"/>
    <lineage>
        <taxon>Eukaryota</taxon>
        <taxon>Fungi</taxon>
        <taxon>Fungi incertae sedis</taxon>
        <taxon>Zoopagomycota</taxon>
        <taxon>Entomophthoromycotina</taxon>
        <taxon>Entomophthoromycetes</taxon>
        <taxon>Entomophthorales</taxon>
        <taxon>Entomophthoraceae</taxon>
        <taxon>Entomophthora</taxon>
    </lineage>
</organism>
<keyword evidence="2" id="KW-1185">Reference proteome</keyword>
<evidence type="ECO:0000313" key="2">
    <source>
        <dbReference type="Proteomes" id="UP001165960"/>
    </source>
</evidence>
<name>A0ACC2SUJ4_9FUNG</name>
<comment type="caution">
    <text evidence="1">The sequence shown here is derived from an EMBL/GenBank/DDBJ whole genome shotgun (WGS) entry which is preliminary data.</text>
</comment>
<reference evidence="1" key="1">
    <citation type="submission" date="2022-04" db="EMBL/GenBank/DDBJ databases">
        <title>Genome of the entomopathogenic fungus Entomophthora muscae.</title>
        <authorList>
            <person name="Elya C."/>
            <person name="Lovett B.R."/>
            <person name="Lee E."/>
            <person name="Macias A.M."/>
            <person name="Hajek A.E."/>
            <person name="De Bivort B.L."/>
            <person name="Kasson M.T."/>
            <person name="De Fine Licht H.H."/>
            <person name="Stajich J.E."/>
        </authorList>
    </citation>
    <scope>NUCLEOTIDE SEQUENCE</scope>
    <source>
        <strain evidence="1">Berkeley</strain>
    </source>
</reference>
<sequence length="370" mass="41680">MKIFTLLLLCCFGVQLGSLEKKVQCYQHRLCGKSEQVSGFILVRKRRIAFWYFESRRGMEKDPLLVWLGGGPGVSALFGTSTPLLPCSINTWIENSYSWNDNAHLLVVDLQPNVGFSGTTTRKKRSFEEDLPFFLDHFYITMSHLRENKVHIFGESFGGSWIPSAVKSILDRNNASPKNFINLASLGLGSPLIFPSFQFRNNNLCSLAMLTCAAGYECQQKKIICLSDFVSEEPKLILDKSIICPSCQVFNAFNPNALYDLAELWAINHSTVSDLKSIKETIPLLIYSGKNDSIIQPDDLQTIFQSIAPRAIRTTWLDLLTLEPIGTIYNYTNTTLVLIANASHHPYIDKPLNMLSLISRFIRGLPLNDL</sequence>
<proteinExistence type="predicted"/>
<dbReference type="EMBL" id="QTSX02004316">
    <property type="protein sequence ID" value="KAJ9065936.1"/>
    <property type="molecule type" value="Genomic_DNA"/>
</dbReference>
<gene>
    <name evidence="1" type="ORF">DSO57_1014556</name>
</gene>
<accession>A0ACC2SUJ4</accession>
<dbReference type="Proteomes" id="UP001165960">
    <property type="component" value="Unassembled WGS sequence"/>
</dbReference>
<protein>
    <submittedName>
        <fullName evidence="1">Uncharacterized protein</fullName>
    </submittedName>
</protein>